<comment type="pathway">
    <text evidence="4 17">Metabolic intermediate biosynthesis; chorismate biosynthesis; chorismate from D-erythrose 4-phosphate and phosphoenolpyruvate: step 2/7.</text>
</comment>
<proteinExistence type="inferred from homology"/>
<accession>A0A125W1I5</accession>
<keyword evidence="8 17" id="KW-0963">Cytoplasm</keyword>
<dbReference type="InterPro" id="IPR030963">
    <property type="entry name" value="DHQ_synth_fam"/>
</dbReference>
<keyword evidence="10 17" id="KW-0479">Metal-binding</keyword>
<reference evidence="20 21" key="1">
    <citation type="submission" date="2010-07" db="EMBL/GenBank/DDBJ databases">
        <authorList>
            <person name="Sid Ahmed O."/>
        </authorList>
    </citation>
    <scope>NUCLEOTIDE SEQUENCE [LARGE SCALE GENOMIC DNA]</scope>
    <source>
        <strain evidence="20 21">TX4248</strain>
    </source>
</reference>
<dbReference type="UniPathway" id="UPA00053">
    <property type="reaction ID" value="UER00085"/>
</dbReference>
<dbReference type="InterPro" id="IPR050071">
    <property type="entry name" value="Dehydroquinate_synthase"/>
</dbReference>
<evidence type="ECO:0000313" key="20">
    <source>
        <dbReference type="EMBL" id="EFM81163.1"/>
    </source>
</evidence>
<comment type="caution">
    <text evidence="20">The sequence shown here is derived from an EMBL/GenBank/DDBJ whole genome shotgun (WGS) entry which is preliminary data.</text>
</comment>
<comment type="function">
    <text evidence="17">Catalyzes the conversion of 3-deoxy-D-arabino-heptulosonate 7-phosphate (DAHP) to dehydroquinate (DHQ).</text>
</comment>
<evidence type="ECO:0000256" key="10">
    <source>
        <dbReference type="ARBA" id="ARBA00022723"/>
    </source>
</evidence>
<feature type="domain" description="3-dehydroquinate synthase N-terminal" evidence="18">
    <location>
        <begin position="67"/>
        <end position="179"/>
    </location>
</feature>
<protein>
    <recommendedName>
        <fullName evidence="7 17">3-dehydroquinate synthase</fullName>
        <shortName evidence="17">DHQS</shortName>
        <ecNumber evidence="6 17">4.2.3.4</ecNumber>
    </recommendedName>
</protein>
<feature type="binding site" evidence="17">
    <location>
        <position position="151"/>
    </location>
    <ligand>
        <name>NAD(+)</name>
        <dbReference type="ChEBI" id="CHEBI:57540"/>
    </ligand>
</feature>
<evidence type="ECO:0000256" key="8">
    <source>
        <dbReference type="ARBA" id="ARBA00022490"/>
    </source>
</evidence>
<evidence type="ECO:0000259" key="18">
    <source>
        <dbReference type="Pfam" id="PF01761"/>
    </source>
</evidence>
<dbReference type="PIRSF" id="PIRSF001455">
    <property type="entry name" value="DHQ_synth"/>
    <property type="match status" value="1"/>
</dbReference>
<gene>
    <name evidence="17 20" type="primary">aroB</name>
    <name evidence="20" type="ORF">HMPREF9498_03102</name>
</gene>
<evidence type="ECO:0000256" key="15">
    <source>
        <dbReference type="ARBA" id="ARBA00023239"/>
    </source>
</evidence>
<keyword evidence="16 17" id="KW-0170">Cobalt</keyword>
<evidence type="ECO:0000256" key="6">
    <source>
        <dbReference type="ARBA" id="ARBA00013031"/>
    </source>
</evidence>
<evidence type="ECO:0000256" key="13">
    <source>
        <dbReference type="ARBA" id="ARBA00023027"/>
    </source>
</evidence>
<feature type="binding site" evidence="17">
    <location>
        <begin position="129"/>
        <end position="130"/>
    </location>
    <ligand>
        <name>NAD(+)</name>
        <dbReference type="ChEBI" id="CHEBI:57540"/>
    </ligand>
</feature>
<name>A0A125W1I5_ENTFL</name>
<dbReference type="FunFam" id="3.40.50.1970:FF:000001">
    <property type="entry name" value="3-dehydroquinate synthase"/>
    <property type="match status" value="1"/>
</dbReference>
<evidence type="ECO:0000256" key="3">
    <source>
        <dbReference type="ARBA" id="ARBA00004496"/>
    </source>
</evidence>
<dbReference type="GO" id="GO:0000166">
    <property type="term" value="F:nucleotide binding"/>
    <property type="evidence" value="ECO:0007669"/>
    <property type="project" value="UniProtKB-KW"/>
</dbReference>
<dbReference type="HOGENOM" id="CLU_001201_0_1_9"/>
<feature type="binding site" evidence="17">
    <location>
        <begin position="169"/>
        <end position="172"/>
    </location>
    <ligand>
        <name>NAD(+)</name>
        <dbReference type="ChEBI" id="CHEBI:57540"/>
    </ligand>
</feature>
<evidence type="ECO:0000256" key="14">
    <source>
        <dbReference type="ARBA" id="ARBA00023141"/>
    </source>
</evidence>
<dbReference type="RefSeq" id="WP_002365657.1">
    <property type="nucleotide sequence ID" value="NZ_GL454489.1"/>
</dbReference>
<evidence type="ECO:0000256" key="16">
    <source>
        <dbReference type="ARBA" id="ARBA00023285"/>
    </source>
</evidence>
<dbReference type="AlphaFoldDB" id="A0A125W1I5"/>
<comment type="subcellular location">
    <subcellularLocation>
        <location evidence="3 17">Cytoplasm</location>
    </subcellularLocation>
</comment>
<feature type="binding site" evidence="17">
    <location>
        <begin position="105"/>
        <end position="109"/>
    </location>
    <ligand>
        <name>NAD(+)</name>
        <dbReference type="ChEBI" id="CHEBI:57540"/>
    </ligand>
</feature>
<comment type="similarity">
    <text evidence="5 17">Belongs to the sugar phosphate cyclases superfamily. Dehydroquinate synthase family.</text>
</comment>
<dbReference type="GO" id="GO:0008652">
    <property type="term" value="P:amino acid biosynthetic process"/>
    <property type="evidence" value="ECO:0007669"/>
    <property type="project" value="UniProtKB-KW"/>
</dbReference>
<evidence type="ECO:0000256" key="17">
    <source>
        <dbReference type="HAMAP-Rule" id="MF_00110"/>
    </source>
</evidence>
<comment type="catalytic activity">
    <reaction evidence="1 17">
        <text>7-phospho-2-dehydro-3-deoxy-D-arabino-heptonate = 3-dehydroquinate + phosphate</text>
        <dbReference type="Rhea" id="RHEA:21968"/>
        <dbReference type="ChEBI" id="CHEBI:32364"/>
        <dbReference type="ChEBI" id="CHEBI:43474"/>
        <dbReference type="ChEBI" id="CHEBI:58394"/>
        <dbReference type="EC" id="4.2.3.4"/>
    </reaction>
</comment>
<dbReference type="GO" id="GO:0009073">
    <property type="term" value="P:aromatic amino acid family biosynthetic process"/>
    <property type="evidence" value="ECO:0007669"/>
    <property type="project" value="UniProtKB-KW"/>
</dbReference>
<dbReference type="Pfam" id="PF01761">
    <property type="entry name" value="DHQ_synthase"/>
    <property type="match status" value="1"/>
</dbReference>
<evidence type="ECO:0000256" key="2">
    <source>
        <dbReference type="ARBA" id="ARBA00001911"/>
    </source>
</evidence>
<dbReference type="EC" id="4.2.3.4" evidence="6 17"/>
<dbReference type="CDD" id="cd08195">
    <property type="entry name" value="DHQS"/>
    <property type="match status" value="1"/>
</dbReference>
<keyword evidence="12 17" id="KW-0862">Zinc</keyword>
<keyword evidence="15 17" id="KW-0456">Lyase</keyword>
<evidence type="ECO:0000256" key="12">
    <source>
        <dbReference type="ARBA" id="ARBA00022833"/>
    </source>
</evidence>
<feature type="binding site" evidence="17">
    <location>
        <position position="184"/>
    </location>
    <ligand>
        <name>Zn(2+)</name>
        <dbReference type="ChEBI" id="CHEBI:29105"/>
    </ligand>
</feature>
<keyword evidence="13 17" id="KW-0520">NAD</keyword>
<keyword evidence="11 17" id="KW-0547">Nucleotide-binding</keyword>
<dbReference type="NCBIfam" id="TIGR01357">
    <property type="entry name" value="aroB"/>
    <property type="match status" value="1"/>
</dbReference>
<dbReference type="HAMAP" id="MF_00110">
    <property type="entry name" value="DHQ_synthase"/>
    <property type="match status" value="1"/>
</dbReference>
<dbReference type="PANTHER" id="PTHR43622">
    <property type="entry name" value="3-DEHYDROQUINATE SYNTHASE"/>
    <property type="match status" value="1"/>
</dbReference>
<dbReference type="GO" id="GO:0003856">
    <property type="term" value="F:3-dehydroquinate synthase activity"/>
    <property type="evidence" value="ECO:0007669"/>
    <property type="project" value="UniProtKB-UniRule"/>
</dbReference>
<comment type="cofactor">
    <cofactor evidence="17">
        <name>Co(2+)</name>
        <dbReference type="ChEBI" id="CHEBI:48828"/>
    </cofactor>
    <cofactor evidence="17">
        <name>Zn(2+)</name>
        <dbReference type="ChEBI" id="CHEBI:29105"/>
    </cofactor>
    <text evidence="17">Binds 1 divalent metal cation per subunit. Can use either Co(2+) or Zn(2+).</text>
</comment>
<comment type="caution">
    <text evidence="17">Lacks conserved residue(s) required for the propagation of feature annotation.</text>
</comment>
<comment type="cofactor">
    <cofactor evidence="2 17">
        <name>NAD(+)</name>
        <dbReference type="ChEBI" id="CHEBI:57540"/>
    </cofactor>
</comment>
<feature type="domain" description="3-dehydroquinate synthase C-terminal" evidence="19">
    <location>
        <begin position="181"/>
        <end position="322"/>
    </location>
</feature>
<sequence length="358" mass="38982">MKLTVTLPTHSYDLTIETGALDKIGTWVRSLWQPQRVAIITDETVNKLYGVAVEKELQAAGFETSLIAVAAGEQSKSLETAQLLYDFLAEQQLTRSDGLIALGGGVVGDLAGFVASTYMRGIHFLQVPTTLLAQVDSSIGGKTAVNTKKAKNLVGTFAQPDGVLIDPNTLKTLEPRRVREGIAEIVKSAAIADVELWHRLSSLENEQDLVAHAEEIITACCKIKRDVVEEDELDLGLRLILNFGHTIGHALENTAGYGVIAHGEGVSLGMIQITQVAEQRGLSPLGTTQELVTMLEKFDLPVTTDRWPEERLYQAITHDKKTRGGQIKIIVLEKIGQAKIVSLPTEEIRAFLNREGGI</sequence>
<evidence type="ECO:0000313" key="21">
    <source>
        <dbReference type="Proteomes" id="UP000004846"/>
    </source>
</evidence>
<dbReference type="Pfam" id="PF24621">
    <property type="entry name" value="DHQS_C"/>
    <property type="match status" value="1"/>
</dbReference>
<evidence type="ECO:0000259" key="19">
    <source>
        <dbReference type="Pfam" id="PF24621"/>
    </source>
</evidence>
<dbReference type="Proteomes" id="UP000004846">
    <property type="component" value="Unassembled WGS sequence"/>
</dbReference>
<dbReference type="GO" id="GO:0009423">
    <property type="term" value="P:chorismate biosynthetic process"/>
    <property type="evidence" value="ECO:0007669"/>
    <property type="project" value="UniProtKB-UniRule"/>
</dbReference>
<dbReference type="GO" id="GO:0046872">
    <property type="term" value="F:metal ion binding"/>
    <property type="evidence" value="ECO:0007669"/>
    <property type="project" value="UniProtKB-KW"/>
</dbReference>
<dbReference type="Gene3D" id="1.20.1090.10">
    <property type="entry name" value="Dehydroquinate synthase-like - alpha domain"/>
    <property type="match status" value="1"/>
</dbReference>
<dbReference type="PANTHER" id="PTHR43622:SF7">
    <property type="entry name" value="3-DEHYDROQUINATE SYNTHASE, CHLOROPLASTIC"/>
    <property type="match status" value="1"/>
</dbReference>
<dbReference type="EMBL" id="AEBR01000110">
    <property type="protein sequence ID" value="EFM81163.1"/>
    <property type="molecule type" value="Genomic_DNA"/>
</dbReference>
<dbReference type="Gene3D" id="3.40.50.1970">
    <property type="match status" value="1"/>
</dbReference>
<dbReference type="InterPro" id="IPR056179">
    <property type="entry name" value="DHQS_C"/>
</dbReference>
<evidence type="ECO:0000256" key="7">
    <source>
        <dbReference type="ARBA" id="ARBA00017684"/>
    </source>
</evidence>
<evidence type="ECO:0000256" key="4">
    <source>
        <dbReference type="ARBA" id="ARBA00004661"/>
    </source>
</evidence>
<organism evidence="20 21">
    <name type="scientific">Enterococcus faecalis TX4248</name>
    <dbReference type="NCBI Taxonomy" id="749495"/>
    <lineage>
        <taxon>Bacteria</taxon>
        <taxon>Bacillati</taxon>
        <taxon>Bacillota</taxon>
        <taxon>Bacilli</taxon>
        <taxon>Lactobacillales</taxon>
        <taxon>Enterococcaceae</taxon>
        <taxon>Enterococcus</taxon>
    </lineage>
</organism>
<evidence type="ECO:0000256" key="1">
    <source>
        <dbReference type="ARBA" id="ARBA00001393"/>
    </source>
</evidence>
<evidence type="ECO:0000256" key="11">
    <source>
        <dbReference type="ARBA" id="ARBA00022741"/>
    </source>
</evidence>
<evidence type="ECO:0000256" key="9">
    <source>
        <dbReference type="ARBA" id="ARBA00022605"/>
    </source>
</evidence>
<feature type="binding site" evidence="17">
    <location>
        <position position="245"/>
    </location>
    <ligand>
        <name>Zn(2+)</name>
        <dbReference type="ChEBI" id="CHEBI:29105"/>
    </ligand>
</feature>
<dbReference type="GO" id="GO:0005737">
    <property type="term" value="C:cytoplasm"/>
    <property type="evidence" value="ECO:0007669"/>
    <property type="project" value="UniProtKB-SubCell"/>
</dbReference>
<keyword evidence="9 17" id="KW-0028">Amino-acid biosynthesis</keyword>
<dbReference type="InterPro" id="IPR030960">
    <property type="entry name" value="DHQS/DOIS_N"/>
</dbReference>
<dbReference type="SUPFAM" id="SSF56796">
    <property type="entry name" value="Dehydroquinate synthase-like"/>
    <property type="match status" value="1"/>
</dbReference>
<dbReference type="InterPro" id="IPR016037">
    <property type="entry name" value="DHQ_synth_AroB"/>
</dbReference>
<feature type="binding site" evidence="17">
    <location>
        <position position="262"/>
    </location>
    <ligand>
        <name>Zn(2+)</name>
        <dbReference type="ChEBI" id="CHEBI:29105"/>
    </ligand>
</feature>
<keyword evidence="14 17" id="KW-0057">Aromatic amino acid biosynthesis</keyword>
<evidence type="ECO:0000256" key="5">
    <source>
        <dbReference type="ARBA" id="ARBA00005412"/>
    </source>
</evidence>
<feature type="binding site" evidence="17">
    <location>
        <position position="142"/>
    </location>
    <ligand>
        <name>NAD(+)</name>
        <dbReference type="ChEBI" id="CHEBI:57540"/>
    </ligand>
</feature>